<dbReference type="InterPro" id="IPR016181">
    <property type="entry name" value="Acyl_CoA_acyltransferase"/>
</dbReference>
<dbReference type="FunFam" id="3.30.70.3550:FF:000001">
    <property type="entry name" value="Leucyl/phenylalanyl-tRNA--protein transferase"/>
    <property type="match status" value="1"/>
</dbReference>
<evidence type="ECO:0000313" key="16">
    <source>
        <dbReference type="EMBL" id="RRQ19982.1"/>
    </source>
</evidence>
<evidence type="ECO:0000313" key="17">
    <source>
        <dbReference type="Proteomes" id="UP000287798"/>
    </source>
</evidence>
<evidence type="ECO:0000256" key="7">
    <source>
        <dbReference type="ARBA" id="ARBA00051538"/>
    </source>
</evidence>
<dbReference type="HAMAP" id="MF_00688">
    <property type="entry name" value="Leu_Phe_trans"/>
    <property type="match status" value="1"/>
</dbReference>
<accession>A0A426QDY8</accession>
<evidence type="ECO:0000256" key="12">
    <source>
        <dbReference type="ARBA" id="ARBA00077136"/>
    </source>
</evidence>
<evidence type="ECO:0000256" key="5">
    <source>
        <dbReference type="ARBA" id="ARBA00050607"/>
    </source>
</evidence>
<dbReference type="GO" id="GO:0005737">
    <property type="term" value="C:cytoplasm"/>
    <property type="evidence" value="ECO:0007669"/>
    <property type="project" value="UniProtKB-SubCell"/>
</dbReference>
<organism evidence="16 17">
    <name type="scientific">Thiohalobacter thiocyanaticus</name>
    <dbReference type="NCBI Taxonomy" id="585455"/>
    <lineage>
        <taxon>Bacteria</taxon>
        <taxon>Pseudomonadati</taxon>
        <taxon>Pseudomonadota</taxon>
        <taxon>Gammaproteobacteria</taxon>
        <taxon>Thiohalobacterales</taxon>
        <taxon>Thiohalobacteraceae</taxon>
        <taxon>Thiohalobacter</taxon>
    </lineage>
</organism>
<dbReference type="InterPro" id="IPR042221">
    <property type="entry name" value="Leu/Phe-tRNA_Trfase_N"/>
</dbReference>
<evidence type="ECO:0000256" key="13">
    <source>
        <dbReference type="ARBA" id="ARBA00077165"/>
    </source>
</evidence>
<keyword evidence="2 15" id="KW-0963">Cytoplasm</keyword>
<dbReference type="Gene3D" id="3.30.70.3550">
    <property type="entry name" value="Leucyl/phenylalanyl-tRNA-protein transferase, N-terminal domain"/>
    <property type="match status" value="1"/>
</dbReference>
<comment type="function">
    <text evidence="8 15">Functions in the N-end rule pathway of protein degradation where it conjugates Leu, Phe and, less efficiently, Met from aminoacyl-tRNAs to the N-termini of proteins containing an N-terminal arginine or lysine.</text>
</comment>
<proteinExistence type="inferred from homology"/>
<evidence type="ECO:0000256" key="8">
    <source>
        <dbReference type="ARBA" id="ARBA00054043"/>
    </source>
</evidence>
<keyword evidence="4 15" id="KW-0012">Acyltransferase</keyword>
<reference evidence="16 17" key="1">
    <citation type="journal article" date="2010" name="Int. J. Syst. Evol. Microbiol.">
        <title>Thiohalobacter thiocyanaticus gen. nov., sp. nov., a moderately halophilic, sulfur-oxidizing gammaproteobacterium from hypersaline lakes, that utilizes thiocyanate.</title>
        <authorList>
            <person name="Sorokin D.Y."/>
            <person name="Kovaleva O.L."/>
            <person name="Tourova T.P."/>
            <person name="Muyzer G."/>
        </authorList>
    </citation>
    <scope>NUCLEOTIDE SEQUENCE [LARGE SCALE GENOMIC DNA]</scope>
    <source>
        <strain evidence="16 17">Hrh1</strain>
    </source>
</reference>
<dbReference type="InterPro" id="IPR004616">
    <property type="entry name" value="Leu/Phe-tRNA_Trfase"/>
</dbReference>
<keyword evidence="3 15" id="KW-0808">Transferase</keyword>
<dbReference type="Proteomes" id="UP000287798">
    <property type="component" value="Unassembled WGS sequence"/>
</dbReference>
<keyword evidence="17" id="KW-1185">Reference proteome</keyword>
<evidence type="ECO:0000256" key="3">
    <source>
        <dbReference type="ARBA" id="ARBA00022679"/>
    </source>
</evidence>
<dbReference type="GO" id="GO:0008914">
    <property type="term" value="F:leucyl-tRNA--protein transferase activity"/>
    <property type="evidence" value="ECO:0007669"/>
    <property type="project" value="UniProtKB-UniRule"/>
</dbReference>
<evidence type="ECO:0000256" key="15">
    <source>
        <dbReference type="HAMAP-Rule" id="MF_00688"/>
    </source>
</evidence>
<dbReference type="EC" id="2.3.2.6" evidence="10 15"/>
<protein>
    <recommendedName>
        <fullName evidence="11 15">Leucyl/phenylalanyl-tRNA--protein transferase</fullName>
        <ecNumber evidence="10 15">2.3.2.6</ecNumber>
    </recommendedName>
    <alternativeName>
        <fullName evidence="12 15">L/F-transferase</fullName>
    </alternativeName>
    <alternativeName>
        <fullName evidence="13 15">Leucyltransferase</fullName>
    </alternativeName>
    <alternativeName>
        <fullName evidence="14 15">Phenyalanyltransferase</fullName>
    </alternativeName>
</protein>
<dbReference type="Gene3D" id="3.40.630.70">
    <property type="entry name" value="Leucyl/phenylalanyl-tRNA-protein transferase, C-terminal domain"/>
    <property type="match status" value="1"/>
</dbReference>
<sequence length="242" mass="27628">MTRRQSAPYWLNPANPEAPFPPVELALREPDGLLAVGGGLEPERLLNAYRHGIFPWYSEGQPILWWSPDPRTLLFPWQLKVSRSLRKTLRQQRFQVSLDTDFPGVIRGCAEPRRDEPGTWITVEIRQAYERLHQLGLAHSVETWRDGRLVGGLYGVALGRAFFGESMFSRVSDASKVAFVHLVRQLAAWDFALIDCQVHTLHLASLGAVEVPRREFIRQLEAALRFPDRSGPWRFDSPEPHA</sequence>
<dbReference type="Pfam" id="PF03588">
    <property type="entry name" value="Leu_Phe_trans"/>
    <property type="match status" value="1"/>
</dbReference>
<comment type="caution">
    <text evidence="16">The sequence shown here is derived from an EMBL/GenBank/DDBJ whole genome shotgun (WGS) entry which is preliminary data.</text>
</comment>
<evidence type="ECO:0000256" key="11">
    <source>
        <dbReference type="ARBA" id="ARBA00074372"/>
    </source>
</evidence>
<dbReference type="OrthoDB" id="9790282at2"/>
<evidence type="ECO:0000256" key="2">
    <source>
        <dbReference type="ARBA" id="ARBA00022490"/>
    </source>
</evidence>
<evidence type="ECO:0000256" key="6">
    <source>
        <dbReference type="ARBA" id="ARBA00050652"/>
    </source>
</evidence>
<dbReference type="InterPro" id="IPR042203">
    <property type="entry name" value="Leu/Phe-tRNA_Trfase_C"/>
</dbReference>
<comment type="catalytic activity">
    <reaction evidence="6 15">
        <text>N-terminal L-arginyl-[protein] + L-leucyl-tRNA(Leu) = N-terminal L-leucyl-L-arginyl-[protein] + tRNA(Leu) + H(+)</text>
        <dbReference type="Rhea" id="RHEA:50416"/>
        <dbReference type="Rhea" id="RHEA-COMP:9613"/>
        <dbReference type="Rhea" id="RHEA-COMP:9622"/>
        <dbReference type="Rhea" id="RHEA-COMP:12672"/>
        <dbReference type="Rhea" id="RHEA-COMP:12673"/>
        <dbReference type="ChEBI" id="CHEBI:15378"/>
        <dbReference type="ChEBI" id="CHEBI:64719"/>
        <dbReference type="ChEBI" id="CHEBI:78442"/>
        <dbReference type="ChEBI" id="CHEBI:78494"/>
        <dbReference type="ChEBI" id="CHEBI:133044"/>
        <dbReference type="EC" id="2.3.2.6"/>
    </reaction>
</comment>
<evidence type="ECO:0000256" key="14">
    <source>
        <dbReference type="ARBA" id="ARBA00083640"/>
    </source>
</evidence>
<dbReference type="FunFam" id="3.40.630.70:FF:000001">
    <property type="entry name" value="Leucyl/phenylalanyl-tRNA--protein transferase"/>
    <property type="match status" value="1"/>
</dbReference>
<gene>
    <name evidence="15" type="primary">aat</name>
    <name evidence="16" type="ORF">D6C00_14570</name>
</gene>
<evidence type="ECO:0000256" key="4">
    <source>
        <dbReference type="ARBA" id="ARBA00023315"/>
    </source>
</evidence>
<comment type="catalytic activity">
    <reaction evidence="7 15">
        <text>N-terminal L-lysyl-[protein] + L-leucyl-tRNA(Leu) = N-terminal L-leucyl-L-lysyl-[protein] + tRNA(Leu) + H(+)</text>
        <dbReference type="Rhea" id="RHEA:12340"/>
        <dbReference type="Rhea" id="RHEA-COMP:9613"/>
        <dbReference type="Rhea" id="RHEA-COMP:9622"/>
        <dbReference type="Rhea" id="RHEA-COMP:12670"/>
        <dbReference type="Rhea" id="RHEA-COMP:12671"/>
        <dbReference type="ChEBI" id="CHEBI:15378"/>
        <dbReference type="ChEBI" id="CHEBI:65249"/>
        <dbReference type="ChEBI" id="CHEBI:78442"/>
        <dbReference type="ChEBI" id="CHEBI:78494"/>
        <dbReference type="ChEBI" id="CHEBI:133043"/>
        <dbReference type="EC" id="2.3.2.6"/>
    </reaction>
</comment>
<evidence type="ECO:0000256" key="10">
    <source>
        <dbReference type="ARBA" id="ARBA00066767"/>
    </source>
</evidence>
<dbReference type="EMBL" id="QZMU01000002">
    <property type="protein sequence ID" value="RRQ19982.1"/>
    <property type="molecule type" value="Genomic_DNA"/>
</dbReference>
<evidence type="ECO:0000256" key="1">
    <source>
        <dbReference type="ARBA" id="ARBA00004496"/>
    </source>
</evidence>
<comment type="catalytic activity">
    <reaction evidence="5 15">
        <text>L-phenylalanyl-tRNA(Phe) + an N-terminal L-alpha-aminoacyl-[protein] = an N-terminal L-phenylalanyl-L-alpha-aminoacyl-[protein] + tRNA(Phe)</text>
        <dbReference type="Rhea" id="RHEA:43632"/>
        <dbReference type="Rhea" id="RHEA-COMP:9668"/>
        <dbReference type="Rhea" id="RHEA-COMP:9699"/>
        <dbReference type="Rhea" id="RHEA-COMP:10636"/>
        <dbReference type="Rhea" id="RHEA-COMP:10637"/>
        <dbReference type="ChEBI" id="CHEBI:78442"/>
        <dbReference type="ChEBI" id="CHEBI:78531"/>
        <dbReference type="ChEBI" id="CHEBI:78597"/>
        <dbReference type="ChEBI" id="CHEBI:83561"/>
        <dbReference type="EC" id="2.3.2.6"/>
    </reaction>
</comment>
<dbReference type="AlphaFoldDB" id="A0A426QDY8"/>
<name>A0A426QDY8_9GAMM</name>
<dbReference type="NCBIfam" id="TIGR00667">
    <property type="entry name" value="aat"/>
    <property type="match status" value="1"/>
</dbReference>
<dbReference type="PANTHER" id="PTHR30098">
    <property type="entry name" value="LEUCYL/PHENYLALANYL-TRNA--PROTEIN TRANSFERASE"/>
    <property type="match status" value="1"/>
</dbReference>
<dbReference type="RefSeq" id="WP_125182544.1">
    <property type="nucleotide sequence ID" value="NZ_QZMU01000002.1"/>
</dbReference>
<comment type="subcellular location">
    <subcellularLocation>
        <location evidence="1 15">Cytoplasm</location>
    </subcellularLocation>
</comment>
<evidence type="ECO:0000256" key="9">
    <source>
        <dbReference type="ARBA" id="ARBA00061535"/>
    </source>
</evidence>
<comment type="similarity">
    <text evidence="9 15">Belongs to the L/F-transferase family.</text>
</comment>
<dbReference type="GO" id="GO:0030163">
    <property type="term" value="P:protein catabolic process"/>
    <property type="evidence" value="ECO:0007669"/>
    <property type="project" value="UniProtKB-UniRule"/>
</dbReference>
<dbReference type="PANTHER" id="PTHR30098:SF2">
    <property type="entry name" value="LEUCYL_PHENYLALANYL-TRNA--PROTEIN TRANSFERASE"/>
    <property type="match status" value="1"/>
</dbReference>
<dbReference type="SUPFAM" id="SSF55729">
    <property type="entry name" value="Acyl-CoA N-acyltransferases (Nat)"/>
    <property type="match status" value="1"/>
</dbReference>